<dbReference type="SUPFAM" id="SSF75169">
    <property type="entry name" value="DsrEFH-like"/>
    <property type="match status" value="1"/>
</dbReference>
<keyword evidence="9" id="KW-1185">Reference proteome</keyword>
<dbReference type="InterPro" id="IPR032836">
    <property type="entry name" value="DsrE2-like"/>
</dbReference>
<dbReference type="InterPro" id="IPR001455">
    <property type="entry name" value="TusA-like"/>
</dbReference>
<evidence type="ECO:0000259" key="7">
    <source>
        <dbReference type="PROSITE" id="PS50206"/>
    </source>
</evidence>
<dbReference type="InterPro" id="IPR036188">
    <property type="entry name" value="FAD/NAD-bd_sf"/>
</dbReference>
<dbReference type="InterPro" id="IPR036873">
    <property type="entry name" value="Rhodanese-like_dom_sf"/>
</dbReference>
<dbReference type="CDD" id="cd01524">
    <property type="entry name" value="RHOD_Pyr_redox"/>
    <property type="match status" value="1"/>
</dbReference>
<keyword evidence="5 8" id="KW-0560">Oxidoreductase</keyword>
<gene>
    <name evidence="8" type="ORF">GC102_16755</name>
</gene>
<dbReference type="Proteomes" id="UP000658690">
    <property type="component" value="Unassembled WGS sequence"/>
</dbReference>
<dbReference type="Pfam" id="PF01206">
    <property type="entry name" value="TusA"/>
    <property type="match status" value="1"/>
</dbReference>
<protein>
    <submittedName>
        <fullName evidence="8">CoA-disulfide reductase</fullName>
        <ecNumber evidence="8">1.8.1.14</ecNumber>
    </submittedName>
</protein>
<sequence length="819" mass="88855">MKRTIVIIGGVAGGASAAARLRRLNENDEIVMYERGEHISFANCGLPYYIGETITKRDKLLIQSPKAMKDRFGIDVRIQTEVTAIDRQAKKVIARNLFTGVVQEQPYDILIMSPGAKPIVPDIQGLAAADIVFTLRNIPDTDRIKSYVDSTKPKHVTIIGGGFIGIEMAENLRHRGLEVSVIERNPQVLGPLDPEMAKLIERHLLLKGVDLIFNDGVVALEDSGKTVKLASGKALATDMIILSVGVKPESQLAREAGLELGVKESIRVNEHLQSNDPSIYAIGDAIEVKDRVQGFETVVPLAWGANRQGRLVADHINGLQASYHGAYGTAIVKVFDLTAAVTGNNEKTLRRLGVPYEVIHIHPSSHASYYPGAASISLKLIFDKENGKIFGAQIVGADGVDKRLDVIAAAMRGGLKAYELADLELSYAPPYSSAKDPVNMAGYVASNIMEGLVDTLQWHEVDRYVENGGLLIDVRDEIERELGYIPGSINIPLNSLRDRLHDIPVDSEVTVSCQVGLRGYLAARILKQNGYKVRNVDGGYKTYSVMMDGVQPQSIKAVTTTEVSKSTEAQSNTNQPPIFVDACGLQCPGPIMRVYETMRGLQDGERLEVHATDFGFASDIQNWSEKTGHTMESVDTSSGIVKAVVRKGLGETSDLSSSASQVSTNGTTMVVFSGDLDKTIAAFIIASGAAAMGKKVTMFFTFWGLNVLRKEDAPYVAKDGLESMFSLMMPKGTRKLPLSKMNMGGMGAKMIRHVMKQKNVDSLESLMQGAIQAGVKLIACTMSMDIMGIKREELIDGIDYAGVASYLGDAEDAGLNLFI</sequence>
<dbReference type="PRINTS" id="PR00368">
    <property type="entry name" value="FADPNR"/>
</dbReference>
<evidence type="ECO:0000313" key="8">
    <source>
        <dbReference type="EMBL" id="NOU87422.1"/>
    </source>
</evidence>
<proteinExistence type="inferred from homology"/>
<dbReference type="InterPro" id="IPR027396">
    <property type="entry name" value="DsrEFH-like"/>
</dbReference>
<evidence type="ECO:0000313" key="9">
    <source>
        <dbReference type="Proteomes" id="UP000658690"/>
    </source>
</evidence>
<dbReference type="SUPFAM" id="SSF64307">
    <property type="entry name" value="SirA-like"/>
    <property type="match status" value="1"/>
</dbReference>
<dbReference type="Gene3D" id="3.30.110.40">
    <property type="entry name" value="TusA-like domain"/>
    <property type="match status" value="1"/>
</dbReference>
<dbReference type="InterPro" id="IPR050260">
    <property type="entry name" value="FAD-bd_OxRdtase"/>
</dbReference>
<dbReference type="EC" id="1.8.1.14" evidence="8"/>
<dbReference type="GO" id="GO:0050451">
    <property type="term" value="F:CoA-disulfide reductase (NADPH) activity"/>
    <property type="evidence" value="ECO:0007669"/>
    <property type="project" value="UniProtKB-EC"/>
</dbReference>
<evidence type="ECO:0000256" key="1">
    <source>
        <dbReference type="ARBA" id="ARBA00001974"/>
    </source>
</evidence>
<dbReference type="Pfam" id="PF00581">
    <property type="entry name" value="Rhodanese"/>
    <property type="match status" value="1"/>
</dbReference>
<keyword evidence="6" id="KW-0676">Redox-active center</keyword>
<dbReference type="InterPro" id="IPR016156">
    <property type="entry name" value="FAD/NAD-linked_Rdtase_dimer_sf"/>
</dbReference>
<dbReference type="Pfam" id="PF02852">
    <property type="entry name" value="Pyr_redox_dim"/>
    <property type="match status" value="1"/>
</dbReference>
<evidence type="ECO:0000256" key="2">
    <source>
        <dbReference type="ARBA" id="ARBA00009130"/>
    </source>
</evidence>
<dbReference type="InterPro" id="IPR023753">
    <property type="entry name" value="FAD/NAD-binding_dom"/>
</dbReference>
<evidence type="ECO:0000256" key="3">
    <source>
        <dbReference type="ARBA" id="ARBA00022630"/>
    </source>
</evidence>
<dbReference type="Pfam" id="PF07992">
    <property type="entry name" value="Pyr_redox_2"/>
    <property type="match status" value="1"/>
</dbReference>
<dbReference type="PRINTS" id="PR00411">
    <property type="entry name" value="PNDRDTASEI"/>
</dbReference>
<accession>A0ABX1Z1Z5</accession>
<dbReference type="InterPro" id="IPR001763">
    <property type="entry name" value="Rhodanese-like_dom"/>
</dbReference>
<evidence type="ECO:0000256" key="5">
    <source>
        <dbReference type="ARBA" id="ARBA00023002"/>
    </source>
</evidence>
<evidence type="ECO:0000256" key="6">
    <source>
        <dbReference type="ARBA" id="ARBA00023284"/>
    </source>
</evidence>
<comment type="similarity">
    <text evidence="2">Belongs to the class-III pyridine nucleotide-disulfide oxidoreductase family.</text>
</comment>
<dbReference type="RefSeq" id="WP_171690586.1">
    <property type="nucleotide sequence ID" value="NZ_WHOC01000082.1"/>
</dbReference>
<comment type="caution">
    <text evidence="8">The sequence shown here is derived from an EMBL/GenBank/DDBJ whole genome shotgun (WGS) entry which is preliminary data.</text>
</comment>
<keyword evidence="4" id="KW-0274">FAD</keyword>
<dbReference type="PANTHER" id="PTHR43429">
    <property type="entry name" value="PYRIDINE NUCLEOTIDE-DISULFIDE OXIDOREDUCTASE DOMAIN-CONTAINING"/>
    <property type="match status" value="1"/>
</dbReference>
<reference evidence="8 9" key="1">
    <citation type="submission" date="2019-10" db="EMBL/GenBank/DDBJ databases">
        <title>Description of Paenibacillus choica sp. nov.</title>
        <authorList>
            <person name="Carlier A."/>
            <person name="Qi S."/>
        </authorList>
    </citation>
    <scope>NUCLEOTIDE SEQUENCE [LARGE SCALE GENOMIC DNA]</scope>
    <source>
        <strain evidence="8 9">LMG 31460</strain>
    </source>
</reference>
<keyword evidence="3" id="KW-0285">Flavoprotein</keyword>
<dbReference type="PROSITE" id="PS50206">
    <property type="entry name" value="RHODANESE_3"/>
    <property type="match status" value="1"/>
</dbReference>
<feature type="domain" description="Rhodanese" evidence="7">
    <location>
        <begin position="465"/>
        <end position="552"/>
    </location>
</feature>
<dbReference type="PROSITE" id="PS01148">
    <property type="entry name" value="UPF0033"/>
    <property type="match status" value="1"/>
</dbReference>
<dbReference type="NCBIfam" id="NF010037">
    <property type="entry name" value="PRK13512.1"/>
    <property type="match status" value="1"/>
</dbReference>
<organism evidence="8 9">
    <name type="scientific">Paenibacillus germinis</name>
    <dbReference type="NCBI Taxonomy" id="2654979"/>
    <lineage>
        <taxon>Bacteria</taxon>
        <taxon>Bacillati</taxon>
        <taxon>Bacillota</taxon>
        <taxon>Bacilli</taxon>
        <taxon>Bacillales</taxon>
        <taxon>Paenibacillaceae</taxon>
        <taxon>Paenibacillus</taxon>
    </lineage>
</organism>
<dbReference type="InterPro" id="IPR004099">
    <property type="entry name" value="Pyr_nucl-diS_OxRdtase_dimer"/>
</dbReference>
<dbReference type="Pfam" id="PF13686">
    <property type="entry name" value="DrsE_2"/>
    <property type="match status" value="1"/>
</dbReference>
<dbReference type="SUPFAM" id="SSF52821">
    <property type="entry name" value="Rhodanese/Cell cycle control phosphatase"/>
    <property type="match status" value="1"/>
</dbReference>
<dbReference type="SMART" id="SM00450">
    <property type="entry name" value="RHOD"/>
    <property type="match status" value="1"/>
</dbReference>
<dbReference type="Gene3D" id="3.40.250.10">
    <property type="entry name" value="Rhodanese-like domain"/>
    <property type="match status" value="1"/>
</dbReference>
<dbReference type="Gene3D" id="3.50.50.60">
    <property type="entry name" value="FAD/NAD(P)-binding domain"/>
    <property type="match status" value="2"/>
</dbReference>
<evidence type="ECO:0000256" key="4">
    <source>
        <dbReference type="ARBA" id="ARBA00022827"/>
    </source>
</evidence>
<dbReference type="Gene3D" id="3.40.1260.10">
    <property type="entry name" value="DsrEFH-like"/>
    <property type="match status" value="1"/>
</dbReference>
<dbReference type="SUPFAM" id="SSF51905">
    <property type="entry name" value="FAD/NAD(P)-binding domain"/>
    <property type="match status" value="1"/>
</dbReference>
<dbReference type="PANTHER" id="PTHR43429:SF1">
    <property type="entry name" value="NAD(P)H SULFUR OXIDOREDUCTASE (COA-DEPENDENT)"/>
    <property type="match status" value="1"/>
</dbReference>
<comment type="cofactor">
    <cofactor evidence="1">
        <name>FAD</name>
        <dbReference type="ChEBI" id="CHEBI:57692"/>
    </cofactor>
</comment>
<dbReference type="EMBL" id="WHOC01000082">
    <property type="protein sequence ID" value="NOU87422.1"/>
    <property type="molecule type" value="Genomic_DNA"/>
</dbReference>
<dbReference type="SUPFAM" id="SSF55424">
    <property type="entry name" value="FAD/NAD-linked reductases, dimerisation (C-terminal) domain"/>
    <property type="match status" value="1"/>
</dbReference>
<dbReference type="InterPro" id="IPR036868">
    <property type="entry name" value="TusA-like_sf"/>
</dbReference>
<name>A0ABX1Z1Z5_9BACL</name>